<name>A0A0X8X3F6_9SPHI</name>
<feature type="transmembrane region" description="Helical" evidence="1">
    <location>
        <begin position="16"/>
        <end position="34"/>
    </location>
</feature>
<dbReference type="AlphaFoldDB" id="A0A0X8X3F6"/>
<dbReference type="KEGG" id="mgot:MgSA37_03111"/>
<keyword evidence="1" id="KW-0472">Membrane</keyword>
<sequence length="328" mass="36808">MKQDTTTPISRKKERLFLILTGIILLLLFIRLFYVEQKNFTDVNQRLKDGTMINLNAPHLAQNLGALLKKGYYFEDQNDINLIENTIAGSLKSGLKFDNIGELNKQRFNINADQAFEEGGESFKQRVTVSRSLLGYTGDDSVRFIQEKSNPPALPATTDAGLDGSTISGKIFNKKLPVSGVLVRLQMILPQDSIYNDEEAGLIKTQAKQTSAYKLVYVLDDKGQKHLQSIIAFSRTDGNGEYAFKNLPANKAFEVLPLQPGFQFGKTQGTENLDGDETFNFYQSPHTIRLLSARDYNILKKKNRSSSVHRLNLIYGTGQLLPAFLRGF</sequence>
<keyword evidence="3" id="KW-1185">Reference proteome</keyword>
<keyword evidence="1" id="KW-0812">Transmembrane</keyword>
<evidence type="ECO:0000313" key="3">
    <source>
        <dbReference type="Proteomes" id="UP000218263"/>
    </source>
</evidence>
<dbReference type="EMBL" id="AP017313">
    <property type="protein sequence ID" value="BAU54931.1"/>
    <property type="molecule type" value="Genomic_DNA"/>
</dbReference>
<evidence type="ECO:0000256" key="1">
    <source>
        <dbReference type="SAM" id="Phobius"/>
    </source>
</evidence>
<accession>A0A0X8X3F6</accession>
<dbReference type="Proteomes" id="UP000218263">
    <property type="component" value="Chromosome"/>
</dbReference>
<protein>
    <submittedName>
        <fullName evidence="2">Uncharacterized protein</fullName>
    </submittedName>
</protein>
<evidence type="ECO:0000313" key="2">
    <source>
        <dbReference type="EMBL" id="BAU54931.1"/>
    </source>
</evidence>
<dbReference type="RefSeq" id="WP_197706001.1">
    <property type="nucleotide sequence ID" value="NZ_AP017313.1"/>
</dbReference>
<gene>
    <name evidence="2" type="ORF">MgSA37_03111</name>
</gene>
<reference evidence="2 3" key="1">
    <citation type="submission" date="2015-12" db="EMBL/GenBank/DDBJ databases">
        <title>Genome sequence of Mucilaginibacter gotjawali.</title>
        <authorList>
            <person name="Lee J.S."/>
            <person name="Lee K.C."/>
            <person name="Kim K.K."/>
            <person name="Lee B.W."/>
        </authorList>
    </citation>
    <scope>NUCLEOTIDE SEQUENCE [LARGE SCALE GENOMIC DNA]</scope>
    <source>
        <strain evidence="2 3">SA3-7</strain>
    </source>
</reference>
<organism evidence="2 3">
    <name type="scientific">Mucilaginibacter gotjawali</name>
    <dbReference type="NCBI Taxonomy" id="1550579"/>
    <lineage>
        <taxon>Bacteria</taxon>
        <taxon>Pseudomonadati</taxon>
        <taxon>Bacteroidota</taxon>
        <taxon>Sphingobacteriia</taxon>
        <taxon>Sphingobacteriales</taxon>
        <taxon>Sphingobacteriaceae</taxon>
        <taxon>Mucilaginibacter</taxon>
    </lineage>
</organism>
<keyword evidence="1" id="KW-1133">Transmembrane helix</keyword>
<proteinExistence type="predicted"/>